<feature type="domain" description="C2H2-type" evidence="5">
    <location>
        <begin position="161"/>
        <end position="188"/>
    </location>
</feature>
<feature type="domain" description="C2H2-type" evidence="5">
    <location>
        <begin position="133"/>
        <end position="160"/>
    </location>
</feature>
<dbReference type="Pfam" id="PF13909">
    <property type="entry name" value="zf-H2C2_5"/>
    <property type="match status" value="1"/>
</dbReference>
<name>A0AAN9AB97_HALRR</name>
<evidence type="ECO:0000256" key="2">
    <source>
        <dbReference type="ARBA" id="ARBA00022771"/>
    </source>
</evidence>
<evidence type="ECO:0000259" key="5">
    <source>
        <dbReference type="PROSITE" id="PS50157"/>
    </source>
</evidence>
<feature type="domain" description="C2H2-type" evidence="5">
    <location>
        <begin position="34"/>
        <end position="61"/>
    </location>
</feature>
<dbReference type="Proteomes" id="UP001381693">
    <property type="component" value="Unassembled WGS sequence"/>
</dbReference>
<sequence>MDREGGNGSNVALETVTSSSANLPHSFLGSTKIHCCPYCTYSTPVTSHLKDHLRTHTGEKPFGCTFCAYQASTKSNLTKHVLVRMENASYSNSGRRGEQGQIGALVTYNPTMYHSALPDSVTVASAGGGCKIHRCPYCSYSSYVSTNLQNHMRTHTGEKPYPCPKCSYSATTKDNLKKHIFIHTGEKPFPCSLCSYSTTTKGYLKRHVLAVHSDSTGDISVCAQNVHSNNNPKML</sequence>
<dbReference type="SMART" id="SM00355">
    <property type="entry name" value="ZnF_C2H2"/>
    <property type="match status" value="5"/>
</dbReference>
<protein>
    <recommendedName>
        <fullName evidence="5">C2H2-type domain-containing protein</fullName>
    </recommendedName>
</protein>
<dbReference type="GO" id="GO:0005634">
    <property type="term" value="C:nucleus"/>
    <property type="evidence" value="ECO:0007669"/>
    <property type="project" value="UniProtKB-ARBA"/>
</dbReference>
<dbReference type="FunFam" id="3.30.160.60:FF:000446">
    <property type="entry name" value="Zinc finger protein"/>
    <property type="match status" value="1"/>
</dbReference>
<feature type="domain" description="C2H2-type" evidence="5">
    <location>
        <begin position="189"/>
        <end position="217"/>
    </location>
</feature>
<dbReference type="FunFam" id="3.30.160.60:FF:002343">
    <property type="entry name" value="Zinc finger protein 33A"/>
    <property type="match status" value="1"/>
</dbReference>
<gene>
    <name evidence="6" type="ORF">SK128_017916</name>
</gene>
<dbReference type="FunFam" id="3.30.160.60:FF:000630">
    <property type="entry name" value="Zinc finger protein 180"/>
    <property type="match status" value="1"/>
</dbReference>
<keyword evidence="3" id="KW-0862">Zinc</keyword>
<dbReference type="EMBL" id="JAXCGZ010008805">
    <property type="protein sequence ID" value="KAK7077452.1"/>
    <property type="molecule type" value="Genomic_DNA"/>
</dbReference>
<keyword evidence="1" id="KW-0479">Metal-binding</keyword>
<evidence type="ECO:0000313" key="6">
    <source>
        <dbReference type="EMBL" id="KAK7077452.1"/>
    </source>
</evidence>
<proteinExistence type="predicted"/>
<comment type="caution">
    <text evidence="6">The sequence shown here is derived from an EMBL/GenBank/DDBJ whole genome shotgun (WGS) entry which is preliminary data.</text>
</comment>
<dbReference type="PANTHER" id="PTHR23235:SF120">
    <property type="entry name" value="KRUPPEL-LIKE FACTOR 15"/>
    <property type="match status" value="1"/>
</dbReference>
<dbReference type="AlphaFoldDB" id="A0AAN9AB97"/>
<dbReference type="InterPro" id="IPR036236">
    <property type="entry name" value="Znf_C2H2_sf"/>
</dbReference>
<dbReference type="GO" id="GO:0000978">
    <property type="term" value="F:RNA polymerase II cis-regulatory region sequence-specific DNA binding"/>
    <property type="evidence" value="ECO:0007669"/>
    <property type="project" value="TreeGrafter"/>
</dbReference>
<dbReference type="Pfam" id="PF13465">
    <property type="entry name" value="zf-H2C2_2"/>
    <property type="match status" value="1"/>
</dbReference>
<keyword evidence="2 4" id="KW-0863">Zinc-finger</keyword>
<dbReference type="GO" id="GO:0000981">
    <property type="term" value="F:DNA-binding transcription factor activity, RNA polymerase II-specific"/>
    <property type="evidence" value="ECO:0007669"/>
    <property type="project" value="TreeGrafter"/>
</dbReference>
<evidence type="ECO:0000256" key="3">
    <source>
        <dbReference type="ARBA" id="ARBA00022833"/>
    </source>
</evidence>
<evidence type="ECO:0000313" key="7">
    <source>
        <dbReference type="Proteomes" id="UP001381693"/>
    </source>
</evidence>
<keyword evidence="7" id="KW-1185">Reference proteome</keyword>
<evidence type="ECO:0000256" key="1">
    <source>
        <dbReference type="ARBA" id="ARBA00022723"/>
    </source>
</evidence>
<dbReference type="SUPFAM" id="SSF57667">
    <property type="entry name" value="beta-beta-alpha zinc fingers"/>
    <property type="match status" value="3"/>
</dbReference>
<dbReference type="GO" id="GO:0008270">
    <property type="term" value="F:zinc ion binding"/>
    <property type="evidence" value="ECO:0007669"/>
    <property type="project" value="UniProtKB-KW"/>
</dbReference>
<dbReference type="InterPro" id="IPR013087">
    <property type="entry name" value="Znf_C2H2_type"/>
</dbReference>
<reference evidence="6 7" key="1">
    <citation type="submission" date="2023-11" db="EMBL/GenBank/DDBJ databases">
        <title>Halocaridina rubra genome assembly.</title>
        <authorList>
            <person name="Smith C."/>
        </authorList>
    </citation>
    <scope>NUCLEOTIDE SEQUENCE [LARGE SCALE GENOMIC DNA]</scope>
    <source>
        <strain evidence="6">EP-1</strain>
        <tissue evidence="6">Whole</tissue>
    </source>
</reference>
<evidence type="ECO:0000256" key="4">
    <source>
        <dbReference type="PROSITE-ProRule" id="PRU00042"/>
    </source>
</evidence>
<organism evidence="6 7">
    <name type="scientific">Halocaridina rubra</name>
    <name type="common">Hawaiian red shrimp</name>
    <dbReference type="NCBI Taxonomy" id="373956"/>
    <lineage>
        <taxon>Eukaryota</taxon>
        <taxon>Metazoa</taxon>
        <taxon>Ecdysozoa</taxon>
        <taxon>Arthropoda</taxon>
        <taxon>Crustacea</taxon>
        <taxon>Multicrustacea</taxon>
        <taxon>Malacostraca</taxon>
        <taxon>Eumalacostraca</taxon>
        <taxon>Eucarida</taxon>
        <taxon>Decapoda</taxon>
        <taxon>Pleocyemata</taxon>
        <taxon>Caridea</taxon>
        <taxon>Atyoidea</taxon>
        <taxon>Atyidae</taxon>
        <taxon>Halocaridina</taxon>
    </lineage>
</organism>
<accession>A0AAN9AB97</accession>
<dbReference type="Gene3D" id="3.30.160.60">
    <property type="entry name" value="Classic Zinc Finger"/>
    <property type="match status" value="5"/>
</dbReference>
<dbReference type="PANTHER" id="PTHR23235">
    <property type="entry name" value="KRUEPPEL-LIKE TRANSCRIPTION FACTOR"/>
    <property type="match status" value="1"/>
</dbReference>
<dbReference type="PROSITE" id="PS50157">
    <property type="entry name" value="ZINC_FINGER_C2H2_2"/>
    <property type="match status" value="4"/>
</dbReference>